<proteinExistence type="predicted"/>
<dbReference type="InterPro" id="IPR009060">
    <property type="entry name" value="UBA-like_sf"/>
</dbReference>
<dbReference type="STRING" id="37546.A0A1B0FPM6"/>
<dbReference type="AlphaFoldDB" id="A0A1B0FPM6"/>
<evidence type="ECO:0000313" key="2">
    <source>
        <dbReference type="EnsemblMetazoa" id="GMOY005866-PA"/>
    </source>
</evidence>
<keyword evidence="3" id="KW-1185">Reference proteome</keyword>
<evidence type="ECO:0000313" key="3">
    <source>
        <dbReference type="Proteomes" id="UP000092444"/>
    </source>
</evidence>
<dbReference type="EnsemblMetazoa" id="GMOY005866-RA">
    <property type="protein sequence ID" value="GMOY005866-PA"/>
    <property type="gene ID" value="GMOY005866"/>
</dbReference>
<sequence>MFSKMLDPLDEAAEDSGNIPHNLNSNDLTNDMPKNSPNDNNHNDTDAEKSSDEKIIENVQDKILVDSNKPQDMDLIDALALSKVDKQINVNDVTTTEIDTDKKDEKSANEPMGESNVSVSADIANVSIIPNSINETTTSTDVTPTESFIKITYHAHERINNAVKAMMNVGFSNEGAWLTQLLESVQGNIPEALLLMSSAQRNAY</sequence>
<evidence type="ECO:0008006" key="4">
    <source>
        <dbReference type="Google" id="ProtNLM"/>
    </source>
</evidence>
<protein>
    <recommendedName>
        <fullName evidence="4">UBA domain-containing protein</fullName>
    </recommendedName>
</protein>
<feature type="compositionally biased region" description="Basic and acidic residues" evidence="1">
    <location>
        <begin position="41"/>
        <end position="55"/>
    </location>
</feature>
<dbReference type="SUPFAM" id="SSF46934">
    <property type="entry name" value="UBA-like"/>
    <property type="match status" value="1"/>
</dbReference>
<organism evidence="2 3">
    <name type="scientific">Glossina morsitans morsitans</name>
    <name type="common">Savannah tsetse fly</name>
    <dbReference type="NCBI Taxonomy" id="37546"/>
    <lineage>
        <taxon>Eukaryota</taxon>
        <taxon>Metazoa</taxon>
        <taxon>Ecdysozoa</taxon>
        <taxon>Arthropoda</taxon>
        <taxon>Hexapoda</taxon>
        <taxon>Insecta</taxon>
        <taxon>Pterygota</taxon>
        <taxon>Neoptera</taxon>
        <taxon>Endopterygota</taxon>
        <taxon>Diptera</taxon>
        <taxon>Brachycera</taxon>
        <taxon>Muscomorpha</taxon>
        <taxon>Hippoboscoidea</taxon>
        <taxon>Glossinidae</taxon>
        <taxon>Glossina</taxon>
    </lineage>
</organism>
<dbReference type="Proteomes" id="UP000092444">
    <property type="component" value="Unassembled WGS sequence"/>
</dbReference>
<dbReference type="VEuPathDB" id="VectorBase:GMOY005866"/>
<accession>A0A1B0FPM6</accession>
<dbReference type="EMBL" id="CCAG010019933">
    <property type="status" value="NOT_ANNOTATED_CDS"/>
    <property type="molecule type" value="Genomic_DNA"/>
</dbReference>
<feature type="region of interest" description="Disordered" evidence="1">
    <location>
        <begin position="1"/>
        <end position="55"/>
    </location>
</feature>
<name>A0A1B0FPM6_GLOMM</name>
<evidence type="ECO:0000256" key="1">
    <source>
        <dbReference type="SAM" id="MobiDB-lite"/>
    </source>
</evidence>
<dbReference type="Gene3D" id="1.10.8.10">
    <property type="entry name" value="DNA helicase RuvA subunit, C-terminal domain"/>
    <property type="match status" value="1"/>
</dbReference>
<reference evidence="2" key="1">
    <citation type="submission" date="2020-05" db="UniProtKB">
        <authorList>
            <consortium name="EnsemblMetazoa"/>
        </authorList>
    </citation>
    <scope>IDENTIFICATION</scope>
    <source>
        <strain evidence="2">Yale</strain>
    </source>
</reference>
<feature type="compositionally biased region" description="Polar residues" evidence="1">
    <location>
        <begin position="19"/>
        <end position="40"/>
    </location>
</feature>